<gene>
    <name evidence="1" type="ORF">CA163_31970</name>
</gene>
<evidence type="ECO:0000313" key="1">
    <source>
        <dbReference type="EMBL" id="OXE28806.1"/>
    </source>
</evidence>
<protein>
    <recommendedName>
        <fullName evidence="3">Porin</fullName>
    </recommendedName>
</protein>
<sequence length="53" mass="6268">SDVVDENKYRIGFNYQWHDVIGTGLYYQYRDTDYSGESSDYINEVGLSLKFVF</sequence>
<organism evidence="1 2">
    <name type="scientific">Vibrio parahaemolyticus</name>
    <dbReference type="NCBI Taxonomy" id="670"/>
    <lineage>
        <taxon>Bacteria</taxon>
        <taxon>Pseudomonadati</taxon>
        <taxon>Pseudomonadota</taxon>
        <taxon>Gammaproteobacteria</taxon>
        <taxon>Vibrionales</taxon>
        <taxon>Vibrionaceae</taxon>
        <taxon>Vibrio</taxon>
    </lineage>
</organism>
<proteinExistence type="predicted"/>
<comment type="caution">
    <text evidence="1">The sequence shown here is derived from an EMBL/GenBank/DDBJ whole genome shotgun (WGS) entry which is preliminary data.</text>
</comment>
<reference evidence="1 2" key="1">
    <citation type="journal article" date="2017" name="Appl. Environ. Microbiol.">
        <title>Parallel evolution of two clades of a major Atlantic endemic Vibrio parahaemolyticus pathogen lineage by independent acquisition of related pathogenicity islands.</title>
        <authorList>
            <person name="Xu F."/>
            <person name="Gonzalez-Escalona N."/>
            <person name="Drees K.P."/>
            <person name="Sebra R.P."/>
            <person name="Cooper V.S."/>
            <person name="Jones S.H."/>
            <person name="Whistler C.A."/>
        </authorList>
    </citation>
    <scope>NUCLEOTIDE SEQUENCE [LARGE SCALE GENOMIC DNA]</scope>
    <source>
        <strain evidence="1 2">MAVP-3</strain>
    </source>
</reference>
<accession>A0A227J146</accession>
<evidence type="ECO:0000313" key="2">
    <source>
        <dbReference type="Proteomes" id="UP000214596"/>
    </source>
</evidence>
<dbReference type="EMBL" id="NIXT01003951">
    <property type="protein sequence ID" value="OXE28806.1"/>
    <property type="molecule type" value="Genomic_DNA"/>
</dbReference>
<feature type="non-terminal residue" evidence="1">
    <location>
        <position position="1"/>
    </location>
</feature>
<dbReference type="AlphaFoldDB" id="A0A227J146"/>
<name>A0A227J146_VIBPH</name>
<evidence type="ECO:0008006" key="3">
    <source>
        <dbReference type="Google" id="ProtNLM"/>
    </source>
</evidence>
<dbReference type="Proteomes" id="UP000214596">
    <property type="component" value="Unassembled WGS sequence"/>
</dbReference>